<reference evidence="1 2" key="1">
    <citation type="submission" date="2019-12" db="EMBL/GenBank/DDBJ databases">
        <title>Complete genome sequence of Microcystis aeruginosa strain FD4.</title>
        <authorList>
            <person name="Urakawa H."/>
        </authorList>
    </citation>
    <scope>NUCLEOTIDE SEQUENCE [LARGE SCALE GENOMIC DNA]</scope>
    <source>
        <strain evidence="1 2">FD4</strain>
    </source>
</reference>
<dbReference type="Proteomes" id="UP000438345">
    <property type="component" value="Chromosome"/>
</dbReference>
<dbReference type="EMBL" id="CP046973">
    <property type="protein sequence ID" value="QGZ89514.1"/>
    <property type="molecule type" value="Genomic_DNA"/>
</dbReference>
<dbReference type="AlphaFoldDB" id="A0A857D1J1"/>
<accession>A0A857D1J1</accession>
<organism evidence="1 2">
    <name type="scientific">Microcystis aeruginosa FD4</name>
    <dbReference type="NCBI Taxonomy" id="2686288"/>
    <lineage>
        <taxon>Bacteria</taxon>
        <taxon>Bacillati</taxon>
        <taxon>Cyanobacteriota</taxon>
        <taxon>Cyanophyceae</taxon>
        <taxon>Oscillatoriophycideae</taxon>
        <taxon>Chroococcales</taxon>
        <taxon>Microcystaceae</taxon>
        <taxon>Microcystis</taxon>
    </lineage>
</organism>
<name>A0A857D1J1_MICAE</name>
<sequence>MPPARTIPSNEEPKLFRTKINFARLLNPFTFPVPYDNYPENLAKYGDKVQLIPMDCSQIRDTVLNLLKDLPDLAQCVRD</sequence>
<evidence type="ECO:0000313" key="2">
    <source>
        <dbReference type="Proteomes" id="UP000438345"/>
    </source>
</evidence>
<gene>
    <name evidence="1" type="ORF">GQR42_07995</name>
</gene>
<evidence type="ECO:0000313" key="1">
    <source>
        <dbReference type="EMBL" id="QGZ89514.1"/>
    </source>
</evidence>
<proteinExistence type="predicted"/>
<dbReference type="RefSeq" id="WP_158199549.1">
    <property type="nucleotide sequence ID" value="NZ_CP046973.1"/>
</dbReference>
<protein>
    <submittedName>
        <fullName evidence="1">Uncharacterized protein</fullName>
    </submittedName>
</protein>